<dbReference type="InterPro" id="IPR012568">
    <property type="entry name" value="KI67R"/>
</dbReference>
<sequence>MPSVTVTPKIPLKRKSMKINAKKTPSVAKSAVKVMRRSGISRASMKFKNSWANIVKFGQVKAQVAAPAKKTVVKTTTKKAVPKMQTPARKLHGHVSTGHANSPVTIVVGKAHKQRLLQPTGAAPKVVVNAALSKKNMKMDEDLTGISEMFKTPVNERKRKSVIDCSAPKTPVRVVGASVVEPSVLNTPEEPGEMIVSPLSVASTVKSREYNSEAVQRLLNGDGESSFALEISDSETHPESSEQQSAELKPTTVTTPKQKPEQLPCLTGVKRIMKTPRQKAEPVEDLRGKILKTPKQKPEQKECLTGVKRIMKTPRQKAEPVEDLRGKLLATPKQQKPTEIQECFSGVKRIFSTPQQEPEAVEDLQGKLANTPKALEAGDVSLTVSETENTMNQDVESPPMVCLTDVERVIEEPQDDIPEATDDTSHVSVAEEAVEALLSGDDGPSSHAMKTVSPTATDDVSEEPPKVDAAVENLSNNQPEMEITTGEVTEMEAPVESEVAENKQEVAERPADLVAPAPVRRGRGKKTEATAPPAVRKTRNRNTKTTDGKNADVTEEESAPQPSKVAVKPKTGRNAKKVSDDQAEMVPEAAPETPKSKQISTVDVNLTVNDGAAPEEKAVSMPKRGRKTKQPEATRSVPEKQDDPCAHSDGVSQAAIDEVAPEVCTDVLDVMPPTTDETKSSADVQETVPQAPETESLPQVDTEANAAVVQKKSLRGRKAKLPESKPEETDLSEEPVVAAPVRGRKGKKTEAIAPPAVRQTRTRNAKSQESTCDDKPEIAPEICVEPQPMAETSPEEALVNNNQKESESTVEEAAVKPKRGRKAKQTPVETSQPKMEKTEVVADEQIIADPPQPIPTAVKPTRGRKAKSDAVKQNEVAEVTAVTEENKQVSQLPARAKRGRKAKLEEEEKEIETSGVQEPVKKLRKNIKVEQDNIKSTGEEIAEMAIPLEAEASSVPEPQEVSEQVIVTAKPKRERKSKQCTEREATEDQEVPAVKSTEKPKRGRRGKETAEVDVATVDAPEAESDNLPEAQEKNAEPDAPVIKTTRGRGVKTSVKSEDSQVVPAKRARRGAAPPLEDVNTEPTVQDSSVPASVEPVKRGRRAASAKPASKETQVSSDQASLSEDLNGKAEEEDAKMTKRSVRWKPQLEVFPIAKVTPLKSARGRKSKLVDPVEAESKIDTDKAQDKNLSDEVVEAQPIKRGRRGAKVAELESSSTVEPQKVAEAETQLKTRRGRSAKK</sequence>
<feature type="region of interest" description="Disordered" evidence="1">
    <location>
        <begin position="437"/>
        <end position="653"/>
    </location>
</feature>
<dbReference type="AlphaFoldDB" id="A0AAV6RT83"/>
<reference evidence="2 3" key="1">
    <citation type="journal article" date="2021" name="Sci. Rep.">
        <title>Chromosome anchoring in Senegalese sole (Solea senegalensis) reveals sex-associated markers and genome rearrangements in flatfish.</title>
        <authorList>
            <person name="Guerrero-Cozar I."/>
            <person name="Gomez-Garrido J."/>
            <person name="Berbel C."/>
            <person name="Martinez-Blanch J.F."/>
            <person name="Alioto T."/>
            <person name="Claros M.G."/>
            <person name="Gagnaire P.A."/>
            <person name="Manchado M."/>
        </authorList>
    </citation>
    <scope>NUCLEOTIDE SEQUENCE [LARGE SCALE GENOMIC DNA]</scope>
    <source>
        <strain evidence="2">Sse05_10M</strain>
    </source>
</reference>
<feature type="compositionally biased region" description="Polar residues" evidence="1">
    <location>
        <begin position="1080"/>
        <end position="1090"/>
    </location>
</feature>
<keyword evidence="3" id="KW-1185">Reference proteome</keyword>
<evidence type="ECO:0000313" key="3">
    <source>
        <dbReference type="Proteomes" id="UP000693946"/>
    </source>
</evidence>
<dbReference type="GO" id="GO:0005694">
    <property type="term" value="C:chromosome"/>
    <property type="evidence" value="ECO:0007669"/>
    <property type="project" value="TreeGrafter"/>
</dbReference>
<feature type="compositionally biased region" description="Basic and acidic residues" evidence="1">
    <location>
        <begin position="500"/>
        <end position="511"/>
    </location>
</feature>
<dbReference type="Proteomes" id="UP000693946">
    <property type="component" value="Linkage Group LG18"/>
</dbReference>
<feature type="compositionally biased region" description="Basic and acidic residues" evidence="1">
    <location>
        <begin position="977"/>
        <end position="986"/>
    </location>
</feature>
<dbReference type="GO" id="GO:0005634">
    <property type="term" value="C:nucleus"/>
    <property type="evidence" value="ECO:0007669"/>
    <property type="project" value="TreeGrafter"/>
</dbReference>
<gene>
    <name evidence="2" type="ORF">JOB18_048365</name>
</gene>
<dbReference type="PANTHER" id="PTHR21603">
    <property type="entry name" value="ANTIGEN KI-67-LIKE PROTEIN"/>
    <property type="match status" value="1"/>
</dbReference>
<protein>
    <submittedName>
        <fullName evidence="2">Uncharacterized protein</fullName>
    </submittedName>
</protein>
<feature type="compositionally biased region" description="Polar residues" evidence="1">
    <location>
        <begin position="596"/>
        <end position="608"/>
    </location>
</feature>
<accession>A0AAV6RT83</accession>
<comment type="caution">
    <text evidence="2">The sequence shown here is derived from an EMBL/GenBank/DDBJ whole genome shotgun (WGS) entry which is preliminary data.</text>
</comment>
<feature type="compositionally biased region" description="Basic and acidic residues" evidence="1">
    <location>
        <begin position="1167"/>
        <end position="1189"/>
    </location>
</feature>
<dbReference type="EMBL" id="JAGKHQ010000010">
    <property type="protein sequence ID" value="KAG7507898.1"/>
    <property type="molecule type" value="Genomic_DNA"/>
</dbReference>
<name>A0AAV6RT83_SOLSE</name>
<dbReference type="SMART" id="SM01295">
    <property type="entry name" value="K167R"/>
    <property type="match status" value="1"/>
</dbReference>
<feature type="region of interest" description="Disordered" evidence="1">
    <location>
        <begin position="670"/>
        <end position="917"/>
    </location>
</feature>
<evidence type="ECO:0000256" key="1">
    <source>
        <dbReference type="SAM" id="MobiDB-lite"/>
    </source>
</evidence>
<proteinExistence type="predicted"/>
<feature type="region of interest" description="Disordered" evidence="1">
    <location>
        <begin position="1158"/>
        <end position="1238"/>
    </location>
</feature>
<feature type="compositionally biased region" description="Acidic residues" evidence="1">
    <location>
        <begin position="489"/>
        <end position="499"/>
    </location>
</feature>
<feature type="compositionally biased region" description="Basic and acidic residues" evidence="1">
    <location>
        <begin position="629"/>
        <end position="646"/>
    </location>
</feature>
<dbReference type="GO" id="GO:0007088">
    <property type="term" value="P:regulation of mitotic nuclear division"/>
    <property type="evidence" value="ECO:0007669"/>
    <property type="project" value="TreeGrafter"/>
</dbReference>
<feature type="region of interest" description="Disordered" evidence="1">
    <location>
        <begin position="951"/>
        <end position="1141"/>
    </location>
</feature>
<dbReference type="PANTHER" id="PTHR21603:SF17">
    <property type="entry name" value="PROLIFERATION MARKER PROTEIN KI-67"/>
    <property type="match status" value="1"/>
</dbReference>
<feature type="compositionally biased region" description="Basic residues" evidence="1">
    <location>
        <begin position="1229"/>
        <end position="1238"/>
    </location>
</feature>
<feature type="compositionally biased region" description="Polar residues" evidence="1">
    <location>
        <begin position="1110"/>
        <end position="1123"/>
    </location>
</feature>
<feature type="compositionally biased region" description="Basic and acidic residues" evidence="1">
    <location>
        <begin position="996"/>
        <end position="1010"/>
    </location>
</feature>
<feature type="region of interest" description="Disordered" evidence="1">
    <location>
        <begin position="232"/>
        <end position="261"/>
    </location>
</feature>
<dbReference type="GO" id="GO:0051983">
    <property type="term" value="P:regulation of chromosome segregation"/>
    <property type="evidence" value="ECO:0007669"/>
    <property type="project" value="TreeGrafter"/>
</dbReference>
<organism evidence="2 3">
    <name type="scientific">Solea senegalensis</name>
    <name type="common">Senegalese sole</name>
    <dbReference type="NCBI Taxonomy" id="28829"/>
    <lineage>
        <taxon>Eukaryota</taxon>
        <taxon>Metazoa</taxon>
        <taxon>Chordata</taxon>
        <taxon>Craniata</taxon>
        <taxon>Vertebrata</taxon>
        <taxon>Euteleostomi</taxon>
        <taxon>Actinopterygii</taxon>
        <taxon>Neopterygii</taxon>
        <taxon>Teleostei</taxon>
        <taxon>Neoteleostei</taxon>
        <taxon>Acanthomorphata</taxon>
        <taxon>Carangaria</taxon>
        <taxon>Pleuronectiformes</taxon>
        <taxon>Pleuronectoidei</taxon>
        <taxon>Soleidae</taxon>
        <taxon>Solea</taxon>
    </lineage>
</organism>
<evidence type="ECO:0000313" key="2">
    <source>
        <dbReference type="EMBL" id="KAG7507898.1"/>
    </source>
</evidence>